<dbReference type="GO" id="GO:0043590">
    <property type="term" value="C:bacterial nucleoid"/>
    <property type="evidence" value="ECO:0007669"/>
    <property type="project" value="TreeGrafter"/>
</dbReference>
<dbReference type="PROSITE" id="PS51194">
    <property type="entry name" value="HELICASE_CTER"/>
    <property type="match status" value="1"/>
</dbReference>
<dbReference type="GO" id="GO:0006281">
    <property type="term" value="P:DNA repair"/>
    <property type="evidence" value="ECO:0007669"/>
    <property type="project" value="TreeGrafter"/>
</dbReference>
<dbReference type="GO" id="GO:0005524">
    <property type="term" value="F:ATP binding"/>
    <property type="evidence" value="ECO:0007669"/>
    <property type="project" value="UniProtKB-KW"/>
</dbReference>
<dbReference type="Pfam" id="PF00270">
    <property type="entry name" value="DEAD"/>
    <property type="match status" value="1"/>
</dbReference>
<evidence type="ECO:0000256" key="5">
    <source>
        <dbReference type="ARBA" id="ARBA00023125"/>
    </source>
</evidence>
<gene>
    <name evidence="10" type="ORF">PO250_06770</name>
</gene>
<dbReference type="Pfam" id="PF16124">
    <property type="entry name" value="RecQ_Zn_bind"/>
    <property type="match status" value="1"/>
</dbReference>
<evidence type="ECO:0000256" key="4">
    <source>
        <dbReference type="ARBA" id="ARBA00022840"/>
    </source>
</evidence>
<dbReference type="EMBL" id="JAQONE010000023">
    <property type="protein sequence ID" value="MDC2829997.1"/>
    <property type="molecule type" value="Genomic_DNA"/>
</dbReference>
<keyword evidence="2" id="KW-0378">Hydrolase</keyword>
<dbReference type="CDD" id="cd17920">
    <property type="entry name" value="DEXHc_RecQ"/>
    <property type="match status" value="1"/>
</dbReference>
<dbReference type="PANTHER" id="PTHR13710:SF84">
    <property type="entry name" value="ATP-DEPENDENT DNA HELICASE RECS-RELATED"/>
    <property type="match status" value="1"/>
</dbReference>
<dbReference type="GO" id="GO:0009378">
    <property type="term" value="F:four-way junction helicase activity"/>
    <property type="evidence" value="ECO:0007669"/>
    <property type="project" value="TreeGrafter"/>
</dbReference>
<dbReference type="PANTHER" id="PTHR13710">
    <property type="entry name" value="DNA HELICASE RECQ FAMILY MEMBER"/>
    <property type="match status" value="1"/>
</dbReference>
<dbReference type="GO" id="GO:0043138">
    <property type="term" value="F:3'-5' DNA helicase activity"/>
    <property type="evidence" value="ECO:0007669"/>
    <property type="project" value="TreeGrafter"/>
</dbReference>
<dbReference type="PROSITE" id="PS00690">
    <property type="entry name" value="DEAH_ATP_HELICASE"/>
    <property type="match status" value="1"/>
</dbReference>
<dbReference type="Gene3D" id="3.40.50.300">
    <property type="entry name" value="P-loop containing nucleotide triphosphate hydrolases"/>
    <property type="match status" value="2"/>
</dbReference>
<dbReference type="GO" id="GO:0006310">
    <property type="term" value="P:DNA recombination"/>
    <property type="evidence" value="ECO:0007669"/>
    <property type="project" value="InterPro"/>
</dbReference>
<dbReference type="InterPro" id="IPR004589">
    <property type="entry name" value="DNA_helicase_ATP-dep_RecQ"/>
</dbReference>
<dbReference type="GO" id="GO:0016787">
    <property type="term" value="F:hydrolase activity"/>
    <property type="evidence" value="ECO:0007669"/>
    <property type="project" value="UniProtKB-KW"/>
</dbReference>
<keyword evidence="5" id="KW-0238">DNA-binding</keyword>
<sequence length="483" mass="55021">MMNEDILYQTLKQRFGFDEFRPGQKETIEAVLKREDVLAVLPTGAGKTLLYQLPGYLMAGSVLIVSPLISLMQDQVDRLRQRGERSVVMLNATLTGRSRQQVLKNLRSYRFIFASPEILAQPPIKQALRNCQISLLVIDEAHCISQWGPDFRPEYLLLKNIKKELQNPPILLLTATATPRVQADILQKMDLNYERVKKVIRSVNRPNIFLAVDRVANDQEKRKHLSQWLHQLGGGGIVYFSSRRLANELAGELAAATGFGVAAYHAGISAIDRFRIQQQFMHGQLQIVCATSAFGMGIDKDDIRYVIHYHLPGSLESYVQEIGRAGRNQKPALALLMYAPGDEQIPRQLSQIELPSQIVVEKVQKHELPSQSLGPQAELIEFYLAHGWAYAKLYTMLKKRSQLTERQLGAMLDYVNETRCRRAKIMRYFGERPVEENVCCDCHQNDWQLSDLKLPTPPALVIADQWDWQKQLRILFAKESKSG</sequence>
<dbReference type="InterPro" id="IPR014001">
    <property type="entry name" value="Helicase_ATP-bd"/>
</dbReference>
<dbReference type="SUPFAM" id="SSF52540">
    <property type="entry name" value="P-loop containing nucleoside triphosphate hydrolases"/>
    <property type="match status" value="1"/>
</dbReference>
<dbReference type="Proteomes" id="UP001220670">
    <property type="component" value="Unassembled WGS sequence"/>
</dbReference>
<feature type="domain" description="Helicase C-terminal" evidence="9">
    <location>
        <begin position="224"/>
        <end position="374"/>
    </location>
</feature>
<keyword evidence="3 10" id="KW-0347">Helicase</keyword>
<evidence type="ECO:0000313" key="11">
    <source>
        <dbReference type="Proteomes" id="UP001220670"/>
    </source>
</evidence>
<dbReference type="InterPro" id="IPR032284">
    <property type="entry name" value="RecQ_Zn-bd"/>
</dbReference>
<keyword evidence="4" id="KW-0067">ATP-binding</keyword>
<organism evidence="10 11">
    <name type="scientific">Limosilactobacillus mucosae</name>
    <name type="common">Lactobacillus mucosae</name>
    <dbReference type="NCBI Taxonomy" id="97478"/>
    <lineage>
        <taxon>Bacteria</taxon>
        <taxon>Bacillati</taxon>
        <taxon>Bacillota</taxon>
        <taxon>Bacilli</taxon>
        <taxon>Lactobacillales</taxon>
        <taxon>Lactobacillaceae</taxon>
        <taxon>Limosilactobacillus</taxon>
    </lineage>
</organism>
<dbReference type="InterPro" id="IPR001650">
    <property type="entry name" value="Helicase_C-like"/>
</dbReference>
<name>A0AAJ1HUX6_LIMMU</name>
<proteinExistence type="predicted"/>
<evidence type="ECO:0000256" key="3">
    <source>
        <dbReference type="ARBA" id="ARBA00022806"/>
    </source>
</evidence>
<accession>A0AAJ1HUX6</accession>
<evidence type="ECO:0000256" key="6">
    <source>
        <dbReference type="ARBA" id="ARBA00044535"/>
    </source>
</evidence>
<feature type="domain" description="Helicase ATP-binding" evidence="8">
    <location>
        <begin position="28"/>
        <end position="195"/>
    </location>
</feature>
<evidence type="ECO:0000259" key="8">
    <source>
        <dbReference type="PROSITE" id="PS51192"/>
    </source>
</evidence>
<dbReference type="SMART" id="SM00487">
    <property type="entry name" value="DEXDc"/>
    <property type="match status" value="1"/>
</dbReference>
<protein>
    <recommendedName>
        <fullName evidence="6">ATP-dependent DNA helicase RecQ</fullName>
    </recommendedName>
    <alternativeName>
        <fullName evidence="7">DNA 3'-5' helicase RecQ</fullName>
    </alternativeName>
</protein>
<dbReference type="GO" id="GO:0005737">
    <property type="term" value="C:cytoplasm"/>
    <property type="evidence" value="ECO:0007669"/>
    <property type="project" value="TreeGrafter"/>
</dbReference>
<reference evidence="10" key="1">
    <citation type="submission" date="2023-01" db="EMBL/GenBank/DDBJ databases">
        <title>Genome analysis of 13 Lactobacillus isolated from gut of wild boar.</title>
        <authorList>
            <person name="Papp P."/>
            <person name="Libisch B."/>
            <person name="Nagy T."/>
            <person name="Olasz F."/>
        </authorList>
    </citation>
    <scope>NUCLEOTIDE SEQUENCE</scope>
    <source>
        <strain evidence="10">F146</strain>
    </source>
</reference>
<evidence type="ECO:0000259" key="9">
    <source>
        <dbReference type="PROSITE" id="PS51194"/>
    </source>
</evidence>
<evidence type="ECO:0000256" key="2">
    <source>
        <dbReference type="ARBA" id="ARBA00022801"/>
    </source>
</evidence>
<dbReference type="PROSITE" id="PS51192">
    <property type="entry name" value="HELICASE_ATP_BIND_1"/>
    <property type="match status" value="1"/>
</dbReference>
<comment type="caution">
    <text evidence="10">The sequence shown here is derived from an EMBL/GenBank/DDBJ whole genome shotgun (WGS) entry which is preliminary data.</text>
</comment>
<dbReference type="NCBIfam" id="TIGR00614">
    <property type="entry name" value="recQ_fam"/>
    <property type="match status" value="1"/>
</dbReference>
<dbReference type="GO" id="GO:0030894">
    <property type="term" value="C:replisome"/>
    <property type="evidence" value="ECO:0007669"/>
    <property type="project" value="TreeGrafter"/>
</dbReference>
<keyword evidence="1" id="KW-0547">Nucleotide-binding</keyword>
<dbReference type="Pfam" id="PF00271">
    <property type="entry name" value="Helicase_C"/>
    <property type="match status" value="1"/>
</dbReference>
<dbReference type="InterPro" id="IPR027417">
    <property type="entry name" value="P-loop_NTPase"/>
</dbReference>
<dbReference type="RefSeq" id="WP_272225823.1">
    <property type="nucleotide sequence ID" value="NZ_JAQOMV010000031.1"/>
</dbReference>
<evidence type="ECO:0000256" key="7">
    <source>
        <dbReference type="ARBA" id="ARBA00044550"/>
    </source>
</evidence>
<dbReference type="InterPro" id="IPR002464">
    <property type="entry name" value="DNA/RNA_helicase_DEAH_CS"/>
</dbReference>
<dbReference type="SMART" id="SM00490">
    <property type="entry name" value="HELICc"/>
    <property type="match status" value="1"/>
</dbReference>
<evidence type="ECO:0000256" key="1">
    <source>
        <dbReference type="ARBA" id="ARBA00022741"/>
    </source>
</evidence>
<dbReference type="AlphaFoldDB" id="A0AAJ1HUX6"/>
<dbReference type="InterPro" id="IPR011545">
    <property type="entry name" value="DEAD/DEAH_box_helicase_dom"/>
</dbReference>
<dbReference type="GO" id="GO:0003677">
    <property type="term" value="F:DNA binding"/>
    <property type="evidence" value="ECO:0007669"/>
    <property type="project" value="UniProtKB-KW"/>
</dbReference>
<evidence type="ECO:0000313" key="10">
    <source>
        <dbReference type="EMBL" id="MDC2829997.1"/>
    </source>
</evidence>